<name>A0A8H4J1Y9_9PEZI</name>
<accession>A0A8H4J1Y9</accession>
<evidence type="ECO:0000313" key="2">
    <source>
        <dbReference type="EMBL" id="KAF4309273.1"/>
    </source>
</evidence>
<proteinExistence type="predicted"/>
<dbReference type="OrthoDB" id="5428890at2759"/>
<sequence>MINFGDPPGSFGPECSKLEWKQGSLKDFIAKYLSEQKLADEHVRLEKAFNLQNIERVAGIKIKWTDNLADHLRLMEDNAVLLFFHHATFLENNNSALFPGGFTAETLRTFSLMLPKNNPEIQTWFQKQQASYHLDHNAAKCLNINSDARQISQFHFWRDRMVILKQVFDESEPRNLSQFWHDRRKGPQWYTFWVAIAVLLLTIFYGTIQSIEGALQVYKAYHPED</sequence>
<keyword evidence="1" id="KW-1133">Transmembrane helix</keyword>
<evidence type="ECO:0000313" key="3">
    <source>
        <dbReference type="Proteomes" id="UP000572817"/>
    </source>
</evidence>
<reference evidence="2" key="1">
    <citation type="submission" date="2020-04" db="EMBL/GenBank/DDBJ databases">
        <title>Genome Assembly and Annotation of Botryosphaeria dothidea sdau 11-99, a Latent Pathogen of Apple Fruit Ring Rot in China.</title>
        <authorList>
            <person name="Yu C."/>
            <person name="Diao Y."/>
            <person name="Lu Q."/>
            <person name="Zhao J."/>
            <person name="Cui S."/>
            <person name="Peng C."/>
            <person name="He B."/>
            <person name="Liu H."/>
        </authorList>
    </citation>
    <scope>NUCLEOTIDE SEQUENCE [LARGE SCALE GENOMIC DNA]</scope>
    <source>
        <strain evidence="2">Sdau11-99</strain>
    </source>
</reference>
<protein>
    <submittedName>
        <fullName evidence="2">Uncharacterized protein</fullName>
    </submittedName>
</protein>
<feature type="transmembrane region" description="Helical" evidence="1">
    <location>
        <begin position="189"/>
        <end position="208"/>
    </location>
</feature>
<evidence type="ECO:0000256" key="1">
    <source>
        <dbReference type="SAM" id="Phobius"/>
    </source>
</evidence>
<dbReference type="AlphaFoldDB" id="A0A8H4J1Y9"/>
<organism evidence="2 3">
    <name type="scientific">Botryosphaeria dothidea</name>
    <dbReference type="NCBI Taxonomy" id="55169"/>
    <lineage>
        <taxon>Eukaryota</taxon>
        <taxon>Fungi</taxon>
        <taxon>Dikarya</taxon>
        <taxon>Ascomycota</taxon>
        <taxon>Pezizomycotina</taxon>
        <taxon>Dothideomycetes</taxon>
        <taxon>Dothideomycetes incertae sedis</taxon>
        <taxon>Botryosphaeriales</taxon>
        <taxon>Botryosphaeriaceae</taxon>
        <taxon>Botryosphaeria</taxon>
    </lineage>
</organism>
<gene>
    <name evidence="2" type="ORF">GTA08_BOTSDO03301</name>
</gene>
<keyword evidence="1" id="KW-0472">Membrane</keyword>
<keyword evidence="1" id="KW-0812">Transmembrane</keyword>
<dbReference type="Proteomes" id="UP000572817">
    <property type="component" value="Unassembled WGS sequence"/>
</dbReference>
<comment type="caution">
    <text evidence="2">The sequence shown here is derived from an EMBL/GenBank/DDBJ whole genome shotgun (WGS) entry which is preliminary data.</text>
</comment>
<dbReference type="EMBL" id="WWBZ02000016">
    <property type="protein sequence ID" value="KAF4309273.1"/>
    <property type="molecule type" value="Genomic_DNA"/>
</dbReference>
<keyword evidence="3" id="KW-1185">Reference proteome</keyword>